<dbReference type="CDD" id="cd12921">
    <property type="entry name" value="VKOR_4"/>
    <property type="match status" value="1"/>
</dbReference>
<dbReference type="InterPro" id="IPR012932">
    <property type="entry name" value="VKOR"/>
</dbReference>
<dbReference type="EMBL" id="BAABHB010000024">
    <property type="protein sequence ID" value="GAA4421074.1"/>
    <property type="molecule type" value="Genomic_DNA"/>
</dbReference>
<dbReference type="Gene3D" id="1.20.1440.130">
    <property type="entry name" value="VKOR domain"/>
    <property type="match status" value="1"/>
</dbReference>
<evidence type="ECO:0000256" key="4">
    <source>
        <dbReference type="ARBA" id="ARBA00022719"/>
    </source>
</evidence>
<sequence length="550" mass="61850">MKLNPTEKNAYDALAYLIQASRLPITGKSVKEQLYLHPDFPSLLSMSDVLTEWKVSNLATRIIPEQLTEIPLPAMAYLSIYGGYFAPIRKVANGQVEWLDTNRGWQSDSLAEFSRKWNQIILLIEPSENSGEANYQQRKREELLTYVRLPFVFFSLMLCTLCLGGLFLPETTLRNGTLLSLLLTKVVGTGITALLLWYTSDTNNGLLRSLCSLDNRTDCNSVLTSKAAKLWGWLGWSEIGFTYFAGSFLALLMGLSTAQPSVLSWLLVLNALALPYTVYSIYYQYAVAKSWCTLCLVVQALLWVEFALGSTQWQAFTLIVNWQTVALFGSAFLLPVVLWVLLKKPLQEATQIFPLRRELQKAKFNPEYVESLFARQPQMPPVFEGMRVVEMGNAQAGHTLTVVTNPLCGPCRRLHPELEALVQRTDTINCLFVFIGSAASVPIMQKILSLAPDDAGQAMHLWYKRNNRDIAEWSRAIDRPAEYSDAAQQLEVHARWCELAQITSTPTIYLNGRQLPLSYTLNDVENLCRILPAVPQTTELANSDKSIISL</sequence>
<dbReference type="RefSeq" id="WP_345271506.1">
    <property type="nucleotide sequence ID" value="NZ_BAABHB010000024.1"/>
</dbReference>
<keyword evidence="6" id="KW-0560">Oxidoreductase</keyword>
<evidence type="ECO:0000256" key="10">
    <source>
        <dbReference type="SAM" id="Phobius"/>
    </source>
</evidence>
<protein>
    <recommendedName>
        <fullName evidence="11">Peptidase C39 domain-containing protein</fullName>
    </recommendedName>
</protein>
<evidence type="ECO:0000256" key="3">
    <source>
        <dbReference type="ARBA" id="ARBA00022692"/>
    </source>
</evidence>
<gene>
    <name evidence="12" type="ORF">GCM10023187_56740</name>
</gene>
<comment type="subcellular location">
    <subcellularLocation>
        <location evidence="1">Membrane</location>
        <topology evidence="1">Multi-pass membrane protein</topology>
    </subcellularLocation>
</comment>
<dbReference type="Proteomes" id="UP001500936">
    <property type="component" value="Unassembled WGS sequence"/>
</dbReference>
<feature type="transmembrane region" description="Helical" evidence="10">
    <location>
        <begin position="179"/>
        <end position="198"/>
    </location>
</feature>
<evidence type="ECO:0000256" key="9">
    <source>
        <dbReference type="ARBA" id="ARBA00023284"/>
    </source>
</evidence>
<accession>A0ABP8L2X0</accession>
<evidence type="ECO:0000313" key="13">
    <source>
        <dbReference type="Proteomes" id="UP001500936"/>
    </source>
</evidence>
<name>A0ABP8L2X0_9BACT</name>
<evidence type="ECO:0000256" key="6">
    <source>
        <dbReference type="ARBA" id="ARBA00023002"/>
    </source>
</evidence>
<evidence type="ECO:0000256" key="7">
    <source>
        <dbReference type="ARBA" id="ARBA00023136"/>
    </source>
</evidence>
<feature type="transmembrane region" description="Helical" evidence="10">
    <location>
        <begin position="320"/>
        <end position="342"/>
    </location>
</feature>
<feature type="transmembrane region" description="Helical" evidence="10">
    <location>
        <begin position="146"/>
        <end position="167"/>
    </location>
</feature>
<proteinExistence type="inferred from homology"/>
<evidence type="ECO:0000256" key="1">
    <source>
        <dbReference type="ARBA" id="ARBA00004141"/>
    </source>
</evidence>
<keyword evidence="5 10" id="KW-1133">Transmembrane helix</keyword>
<keyword evidence="13" id="KW-1185">Reference proteome</keyword>
<evidence type="ECO:0000259" key="11">
    <source>
        <dbReference type="PROSITE" id="PS50990"/>
    </source>
</evidence>
<dbReference type="Gene3D" id="3.90.70.10">
    <property type="entry name" value="Cysteine proteinases"/>
    <property type="match status" value="1"/>
</dbReference>
<organism evidence="12 13">
    <name type="scientific">Nibrella viscosa</name>
    <dbReference type="NCBI Taxonomy" id="1084524"/>
    <lineage>
        <taxon>Bacteria</taxon>
        <taxon>Pseudomonadati</taxon>
        <taxon>Bacteroidota</taxon>
        <taxon>Cytophagia</taxon>
        <taxon>Cytophagales</taxon>
        <taxon>Spirosomataceae</taxon>
        <taxon>Nibrella</taxon>
    </lineage>
</organism>
<keyword evidence="9" id="KW-0676">Redox-active center</keyword>
<feature type="transmembrane region" description="Helical" evidence="10">
    <location>
        <begin position="291"/>
        <end position="308"/>
    </location>
</feature>
<feature type="domain" description="Peptidase C39" evidence="11">
    <location>
        <begin position="2"/>
        <end position="124"/>
    </location>
</feature>
<dbReference type="Pfam" id="PF03412">
    <property type="entry name" value="Peptidase_C39"/>
    <property type="match status" value="1"/>
</dbReference>
<dbReference type="PROSITE" id="PS50990">
    <property type="entry name" value="PEPTIDASE_C39"/>
    <property type="match status" value="1"/>
</dbReference>
<keyword evidence="4" id="KW-0874">Quinone</keyword>
<evidence type="ECO:0000256" key="2">
    <source>
        <dbReference type="ARBA" id="ARBA00006214"/>
    </source>
</evidence>
<comment type="similarity">
    <text evidence="2">Belongs to the VKOR family.</text>
</comment>
<keyword evidence="3 10" id="KW-0812">Transmembrane</keyword>
<reference evidence="13" key="1">
    <citation type="journal article" date="2019" name="Int. J. Syst. Evol. Microbiol.">
        <title>The Global Catalogue of Microorganisms (GCM) 10K type strain sequencing project: providing services to taxonomists for standard genome sequencing and annotation.</title>
        <authorList>
            <consortium name="The Broad Institute Genomics Platform"/>
            <consortium name="The Broad Institute Genome Sequencing Center for Infectious Disease"/>
            <person name="Wu L."/>
            <person name="Ma J."/>
        </authorList>
    </citation>
    <scope>NUCLEOTIDE SEQUENCE [LARGE SCALE GENOMIC DNA]</scope>
    <source>
        <strain evidence="13">JCM 17925</strain>
    </source>
</reference>
<feature type="transmembrane region" description="Helical" evidence="10">
    <location>
        <begin position="262"/>
        <end position="279"/>
    </location>
</feature>
<dbReference type="InterPro" id="IPR038354">
    <property type="entry name" value="VKOR_sf"/>
</dbReference>
<comment type="caution">
    <text evidence="12">The sequence shown here is derived from an EMBL/GenBank/DDBJ whole genome shotgun (WGS) entry which is preliminary data.</text>
</comment>
<evidence type="ECO:0000256" key="5">
    <source>
        <dbReference type="ARBA" id="ARBA00022989"/>
    </source>
</evidence>
<dbReference type="InterPro" id="IPR005074">
    <property type="entry name" value="Peptidase_C39"/>
</dbReference>
<dbReference type="Gene3D" id="3.40.30.10">
    <property type="entry name" value="Glutaredoxin"/>
    <property type="match status" value="1"/>
</dbReference>
<dbReference type="InterPro" id="IPR036249">
    <property type="entry name" value="Thioredoxin-like_sf"/>
</dbReference>
<keyword evidence="7 10" id="KW-0472">Membrane</keyword>
<dbReference type="SUPFAM" id="SSF52833">
    <property type="entry name" value="Thioredoxin-like"/>
    <property type="match status" value="1"/>
</dbReference>
<evidence type="ECO:0000256" key="8">
    <source>
        <dbReference type="ARBA" id="ARBA00023157"/>
    </source>
</evidence>
<keyword evidence="8" id="KW-1015">Disulfide bond</keyword>
<feature type="transmembrane region" description="Helical" evidence="10">
    <location>
        <begin position="233"/>
        <end position="256"/>
    </location>
</feature>
<dbReference type="Pfam" id="PF07884">
    <property type="entry name" value="VKOR"/>
    <property type="match status" value="1"/>
</dbReference>
<evidence type="ECO:0000313" key="12">
    <source>
        <dbReference type="EMBL" id="GAA4421074.1"/>
    </source>
</evidence>